<dbReference type="PROSITE" id="PS50048">
    <property type="entry name" value="ZN2_CY6_FUNGAL_2"/>
    <property type="match status" value="1"/>
</dbReference>
<reference evidence="8 9" key="1">
    <citation type="journal article" date="2023" name="Proc. Natl. Acad. Sci. U.S.A.">
        <title>A global phylogenomic analysis of the shiitake genus Lentinula.</title>
        <authorList>
            <person name="Sierra-Patev S."/>
            <person name="Min B."/>
            <person name="Naranjo-Ortiz M."/>
            <person name="Looney B."/>
            <person name="Konkel Z."/>
            <person name="Slot J.C."/>
            <person name="Sakamoto Y."/>
            <person name="Steenwyk J.L."/>
            <person name="Rokas A."/>
            <person name="Carro J."/>
            <person name="Camarero S."/>
            <person name="Ferreira P."/>
            <person name="Molpeceres G."/>
            <person name="Ruiz-Duenas F.J."/>
            <person name="Serrano A."/>
            <person name="Henrissat B."/>
            <person name="Drula E."/>
            <person name="Hughes K.W."/>
            <person name="Mata J.L."/>
            <person name="Ishikawa N.K."/>
            <person name="Vargas-Isla R."/>
            <person name="Ushijima S."/>
            <person name="Smith C.A."/>
            <person name="Donoghue J."/>
            <person name="Ahrendt S."/>
            <person name="Andreopoulos W."/>
            <person name="He G."/>
            <person name="LaButti K."/>
            <person name="Lipzen A."/>
            <person name="Ng V."/>
            <person name="Riley R."/>
            <person name="Sandor L."/>
            <person name="Barry K."/>
            <person name="Martinez A.T."/>
            <person name="Xiao Y."/>
            <person name="Gibbons J.G."/>
            <person name="Terashima K."/>
            <person name="Grigoriev I.V."/>
            <person name="Hibbett D."/>
        </authorList>
    </citation>
    <scope>NUCLEOTIDE SEQUENCE [LARGE SCALE GENOMIC DNA]</scope>
    <source>
        <strain evidence="8 9">TFB7810</strain>
    </source>
</reference>
<evidence type="ECO:0000256" key="6">
    <source>
        <dbReference type="SAM" id="MobiDB-lite"/>
    </source>
</evidence>
<keyword evidence="9" id="KW-1185">Reference proteome</keyword>
<dbReference type="InterPro" id="IPR050815">
    <property type="entry name" value="TF_fung"/>
</dbReference>
<dbReference type="PANTHER" id="PTHR47338">
    <property type="entry name" value="ZN(II)2CYS6 TRANSCRIPTION FACTOR (EUROFUNG)-RELATED"/>
    <property type="match status" value="1"/>
</dbReference>
<accession>A0A9W8U336</accession>
<dbReference type="AlphaFoldDB" id="A0A9W8U336"/>
<dbReference type="InterPro" id="IPR007219">
    <property type="entry name" value="XnlR_reg_dom"/>
</dbReference>
<keyword evidence="4" id="KW-0804">Transcription</keyword>
<evidence type="ECO:0000256" key="5">
    <source>
        <dbReference type="ARBA" id="ARBA00023242"/>
    </source>
</evidence>
<dbReference type="GO" id="GO:0005634">
    <property type="term" value="C:nucleus"/>
    <property type="evidence" value="ECO:0007669"/>
    <property type="project" value="UniProtKB-SubCell"/>
</dbReference>
<feature type="region of interest" description="Disordered" evidence="6">
    <location>
        <begin position="104"/>
        <end position="153"/>
    </location>
</feature>
<feature type="compositionally biased region" description="Low complexity" evidence="6">
    <location>
        <begin position="132"/>
        <end position="149"/>
    </location>
</feature>
<dbReference type="InterPro" id="IPR036864">
    <property type="entry name" value="Zn2-C6_fun-type_DNA-bd_sf"/>
</dbReference>
<sequence length="644" mass="70513">MTSERVPSSSKLTNSPYSLQRGKACSNCRKRKIKCDGLRPTCTQCLKSARPGDACEYADSGRTRTQMLEDNISRLEARIRELEEPNDEDAVRLYAPYNFSGQSSPNLMVPPSTASSIRSGSALSSPTDPQHSSNSPSISSSPGHSSTYSAFPEEPSSDVVQQLLTTFLPHALDMGFFLHVSRFKTSASLPLPLGHYSRPCAGLLSTVYLIGLHLTGDDNNQENVYLARALAHTANMLSSPHPQRIIHAIQAEVLLSVYFFRTGRILEGKYHMSAAVSLTLGAQLHKIRALPTGIDNSAGSPLQQISVAGPLLTPPNDQIEEGERINAFWMVYTLSNCWGVAVGTLSSAVFENHGSTIDTPWPLDMADYEQVMWNTLRESWTYGSDVASLHPSQELLPTDHQSVMTVQNFLRRVPSSSVKEFSTMAMFAKASILLDRAANLASFYRSVLDMGADEASRFGATFSSLENLINNFQSSLGFLPLNQHTLPYEFSTILTTHSLAYTATIQLHSVFINANSHSRNKALSAARACVSILRQVDMRRLSHINAVLSSCWTSVCQVLIDEIRRSRRIIAATGGTTGIASSSRLHPTRTGSWGLGEGGLQGTEEEMQLVELLEKVFATMAVFSIESPLIGYQLAKVQEAFHSI</sequence>
<gene>
    <name evidence="8" type="ORF">DFH05DRAFT_1386242</name>
</gene>
<feature type="domain" description="Zn(2)-C6 fungal-type" evidence="7">
    <location>
        <begin position="24"/>
        <end position="57"/>
    </location>
</feature>
<keyword evidence="2" id="KW-0479">Metal-binding</keyword>
<dbReference type="Pfam" id="PF00172">
    <property type="entry name" value="Zn_clus"/>
    <property type="match status" value="1"/>
</dbReference>
<dbReference type="Proteomes" id="UP001142393">
    <property type="component" value="Unassembled WGS sequence"/>
</dbReference>
<keyword evidence="5" id="KW-0539">Nucleus</keyword>
<keyword evidence="3" id="KW-0805">Transcription regulation</keyword>
<organism evidence="8 9">
    <name type="scientific">Lentinula detonsa</name>
    <dbReference type="NCBI Taxonomy" id="2804962"/>
    <lineage>
        <taxon>Eukaryota</taxon>
        <taxon>Fungi</taxon>
        <taxon>Dikarya</taxon>
        <taxon>Basidiomycota</taxon>
        <taxon>Agaricomycotina</taxon>
        <taxon>Agaricomycetes</taxon>
        <taxon>Agaricomycetidae</taxon>
        <taxon>Agaricales</taxon>
        <taxon>Marasmiineae</taxon>
        <taxon>Omphalotaceae</taxon>
        <taxon>Lentinula</taxon>
    </lineage>
</organism>
<evidence type="ECO:0000256" key="1">
    <source>
        <dbReference type="ARBA" id="ARBA00004123"/>
    </source>
</evidence>
<dbReference type="SUPFAM" id="SSF57701">
    <property type="entry name" value="Zn2/Cys6 DNA-binding domain"/>
    <property type="match status" value="1"/>
</dbReference>
<name>A0A9W8U336_9AGAR</name>
<dbReference type="GO" id="GO:0003677">
    <property type="term" value="F:DNA binding"/>
    <property type="evidence" value="ECO:0007669"/>
    <property type="project" value="InterPro"/>
</dbReference>
<dbReference type="CDD" id="cd14725">
    <property type="entry name" value="ZIP_Gal4-like_2"/>
    <property type="match status" value="1"/>
</dbReference>
<feature type="compositionally biased region" description="Low complexity" evidence="6">
    <location>
        <begin position="112"/>
        <end position="125"/>
    </location>
</feature>
<evidence type="ECO:0000259" key="7">
    <source>
        <dbReference type="PROSITE" id="PS50048"/>
    </source>
</evidence>
<dbReference type="CDD" id="cd12148">
    <property type="entry name" value="fungal_TF_MHR"/>
    <property type="match status" value="1"/>
</dbReference>
<proteinExistence type="predicted"/>
<evidence type="ECO:0000313" key="8">
    <source>
        <dbReference type="EMBL" id="KAJ3750727.1"/>
    </source>
</evidence>
<evidence type="ECO:0000256" key="4">
    <source>
        <dbReference type="ARBA" id="ARBA00023163"/>
    </source>
</evidence>
<dbReference type="GO" id="GO:0000981">
    <property type="term" value="F:DNA-binding transcription factor activity, RNA polymerase II-specific"/>
    <property type="evidence" value="ECO:0007669"/>
    <property type="project" value="InterPro"/>
</dbReference>
<dbReference type="PANTHER" id="PTHR47338:SF29">
    <property type="entry name" value="ZN(2)-C6 FUNGAL-TYPE DOMAIN-CONTAINING PROTEIN"/>
    <property type="match status" value="1"/>
</dbReference>
<dbReference type="EMBL" id="JANVFU010000001">
    <property type="protein sequence ID" value="KAJ3750727.1"/>
    <property type="molecule type" value="Genomic_DNA"/>
</dbReference>
<comment type="subcellular location">
    <subcellularLocation>
        <location evidence="1">Nucleus</location>
    </subcellularLocation>
</comment>
<protein>
    <submittedName>
        <fullName evidence="8">Zn(2)-Cys(6) binuclear cluster domain-containing protein</fullName>
    </submittedName>
</protein>
<dbReference type="GO" id="GO:0006351">
    <property type="term" value="P:DNA-templated transcription"/>
    <property type="evidence" value="ECO:0007669"/>
    <property type="project" value="InterPro"/>
</dbReference>
<dbReference type="InterPro" id="IPR001138">
    <property type="entry name" value="Zn2Cys6_DnaBD"/>
</dbReference>
<dbReference type="CDD" id="cd00067">
    <property type="entry name" value="GAL4"/>
    <property type="match status" value="1"/>
</dbReference>
<evidence type="ECO:0000256" key="3">
    <source>
        <dbReference type="ARBA" id="ARBA00023015"/>
    </source>
</evidence>
<feature type="compositionally biased region" description="Polar residues" evidence="6">
    <location>
        <begin position="1"/>
        <end position="18"/>
    </location>
</feature>
<dbReference type="SMART" id="SM00066">
    <property type="entry name" value="GAL4"/>
    <property type="match status" value="1"/>
</dbReference>
<evidence type="ECO:0000256" key="2">
    <source>
        <dbReference type="ARBA" id="ARBA00022723"/>
    </source>
</evidence>
<dbReference type="Gene3D" id="4.10.240.10">
    <property type="entry name" value="Zn(2)-C6 fungal-type DNA-binding domain"/>
    <property type="match status" value="1"/>
</dbReference>
<evidence type="ECO:0000313" key="9">
    <source>
        <dbReference type="Proteomes" id="UP001142393"/>
    </source>
</evidence>
<dbReference type="GO" id="GO:0008270">
    <property type="term" value="F:zinc ion binding"/>
    <property type="evidence" value="ECO:0007669"/>
    <property type="project" value="InterPro"/>
</dbReference>
<dbReference type="Pfam" id="PF04082">
    <property type="entry name" value="Fungal_trans"/>
    <property type="match status" value="1"/>
</dbReference>
<feature type="region of interest" description="Disordered" evidence="6">
    <location>
        <begin position="1"/>
        <end position="21"/>
    </location>
</feature>
<comment type="caution">
    <text evidence="8">The sequence shown here is derived from an EMBL/GenBank/DDBJ whole genome shotgun (WGS) entry which is preliminary data.</text>
</comment>